<dbReference type="PANTHER" id="PTHR37816">
    <property type="entry name" value="YALI0E33011P"/>
    <property type="match status" value="1"/>
</dbReference>
<reference evidence="2" key="1">
    <citation type="submission" date="2015-07" db="EMBL/GenBank/DDBJ databases">
        <title>Complete genome sequence and phylogenetic analysis of Limnochorda pilosa.</title>
        <authorList>
            <person name="Watanabe M."/>
            <person name="Kojima H."/>
            <person name="Fukui M."/>
        </authorList>
    </citation>
    <scope>NUCLEOTIDE SEQUENCE [LARGE SCALE GENOMIC DNA]</scope>
    <source>
        <strain evidence="2">HC45</strain>
    </source>
</reference>
<evidence type="ECO:0000313" key="2">
    <source>
        <dbReference type="Proteomes" id="UP000065807"/>
    </source>
</evidence>
<reference evidence="2" key="2">
    <citation type="journal article" date="2016" name="Int. J. Syst. Evol. Microbiol.">
        <title>Complete genome sequence and cell structure of Limnochorda pilosa, a Gram-negative spore-former within the phylum Firmicutes.</title>
        <authorList>
            <person name="Watanabe M."/>
            <person name="Kojima H."/>
            <person name="Fukui M."/>
        </authorList>
    </citation>
    <scope>NUCLEOTIDE SEQUENCE [LARGE SCALE GENOMIC DNA]</scope>
    <source>
        <strain evidence="2">HC45</strain>
    </source>
</reference>
<accession>A0A0K2SGZ6</accession>
<dbReference type="KEGG" id="lpil:LIP_0445"/>
<proteinExistence type="predicted"/>
<keyword evidence="1" id="KW-0808">Transferase</keyword>
<dbReference type="GO" id="GO:0016301">
    <property type="term" value="F:kinase activity"/>
    <property type="evidence" value="ECO:0007669"/>
    <property type="project" value="UniProtKB-KW"/>
</dbReference>
<dbReference type="EMBL" id="AP014924">
    <property type="protein sequence ID" value="BAS26302.1"/>
    <property type="molecule type" value="Genomic_DNA"/>
</dbReference>
<keyword evidence="1" id="KW-0418">Kinase</keyword>
<dbReference type="STRING" id="1555112.LIP_0445"/>
<evidence type="ECO:0000313" key="1">
    <source>
        <dbReference type="EMBL" id="BAS26302.1"/>
    </source>
</evidence>
<keyword evidence="2" id="KW-1185">Reference proteome</keyword>
<sequence>MVDGNYSRVRDLLWPAADTVVWLDFSPPVIMGRLLRRTLARTLLRRELWSGNRESLGRVFSRDSILLWALRTYRRRRREYPELFHRPEHRHLRVIHLRSPREVEAWLHAVRSPS</sequence>
<dbReference type="AlphaFoldDB" id="A0A0K2SGZ6"/>
<dbReference type="InterPro" id="IPR052922">
    <property type="entry name" value="Cytidylate_Kinase-2"/>
</dbReference>
<gene>
    <name evidence="1" type="ORF">LIP_0445</name>
</gene>
<name>A0A0K2SGZ6_LIMPI</name>
<organism evidence="1 2">
    <name type="scientific">Limnochorda pilosa</name>
    <dbReference type="NCBI Taxonomy" id="1555112"/>
    <lineage>
        <taxon>Bacteria</taxon>
        <taxon>Bacillati</taxon>
        <taxon>Bacillota</taxon>
        <taxon>Limnochordia</taxon>
        <taxon>Limnochordales</taxon>
        <taxon>Limnochordaceae</taxon>
        <taxon>Limnochorda</taxon>
    </lineage>
</organism>
<protein>
    <submittedName>
        <fullName evidence="1">Adenylate kinase</fullName>
    </submittedName>
</protein>
<dbReference type="PANTHER" id="PTHR37816:SF1">
    <property type="entry name" value="TOXIN"/>
    <property type="match status" value="1"/>
</dbReference>
<dbReference type="Proteomes" id="UP000065807">
    <property type="component" value="Chromosome"/>
</dbReference>